<name>A0ABP4FML3_9ACTN</name>
<reference evidence="2" key="1">
    <citation type="journal article" date="2019" name="Int. J. Syst. Evol. Microbiol.">
        <title>The Global Catalogue of Microorganisms (GCM) 10K type strain sequencing project: providing services to taxonomists for standard genome sequencing and annotation.</title>
        <authorList>
            <consortium name="The Broad Institute Genomics Platform"/>
            <consortium name="The Broad Institute Genome Sequencing Center for Infectious Disease"/>
            <person name="Wu L."/>
            <person name="Ma J."/>
        </authorList>
    </citation>
    <scope>NUCLEOTIDE SEQUENCE [LARGE SCALE GENOMIC DNA]</scope>
    <source>
        <strain evidence="2">JCM 12696</strain>
    </source>
</reference>
<comment type="caution">
    <text evidence="1">The sequence shown here is derived from an EMBL/GenBank/DDBJ whole genome shotgun (WGS) entry which is preliminary data.</text>
</comment>
<organism evidence="1 2">
    <name type="scientific">Streptomyces hebeiensis</name>
    <dbReference type="NCBI Taxonomy" id="229486"/>
    <lineage>
        <taxon>Bacteria</taxon>
        <taxon>Bacillati</taxon>
        <taxon>Actinomycetota</taxon>
        <taxon>Actinomycetes</taxon>
        <taxon>Kitasatosporales</taxon>
        <taxon>Streptomycetaceae</taxon>
        <taxon>Streptomyces</taxon>
    </lineage>
</organism>
<sequence length="114" mass="12279">MCPRPTREARAEAVTRWDDRGWTGAAGLAPSPARPAGETATVNAQGIPHSVRESLILLRRLSLPPLANLRFPQAGNKGRGEQATNASRDAVDVFRTLSPGGSGELFFHIYDSEL</sequence>
<protein>
    <submittedName>
        <fullName evidence="1">Uncharacterized protein</fullName>
    </submittedName>
</protein>
<proteinExistence type="predicted"/>
<keyword evidence="2" id="KW-1185">Reference proteome</keyword>
<gene>
    <name evidence="1" type="ORF">GCM10009654_56570</name>
</gene>
<evidence type="ECO:0000313" key="1">
    <source>
        <dbReference type="EMBL" id="GAA1191861.1"/>
    </source>
</evidence>
<accession>A0ABP4FML3</accession>
<evidence type="ECO:0000313" key="2">
    <source>
        <dbReference type="Proteomes" id="UP001501371"/>
    </source>
</evidence>
<dbReference type="EMBL" id="BAAAKV010000065">
    <property type="protein sequence ID" value="GAA1191861.1"/>
    <property type="molecule type" value="Genomic_DNA"/>
</dbReference>
<dbReference type="Proteomes" id="UP001501371">
    <property type="component" value="Unassembled WGS sequence"/>
</dbReference>